<sequence>MRRHLFFIFFIFFKANSILNIITTHHGQCFKRNRHFFLVTSLDDKYYIVALRTLRLLYISLLYII</sequence>
<feature type="non-terminal residue" evidence="2">
    <location>
        <position position="65"/>
    </location>
</feature>
<accession>A0A6N2BQM4</accession>
<keyword evidence="1" id="KW-1133">Transmembrane helix</keyword>
<protein>
    <submittedName>
        <fullName evidence="2">Uncharacterized protein</fullName>
    </submittedName>
</protein>
<comment type="caution">
    <text evidence="2">The sequence shown here is derived from an EMBL/GenBank/DDBJ whole genome shotgun (WGS) entry which is preliminary data.</text>
</comment>
<dbReference type="AlphaFoldDB" id="A0A6N2BQM4"/>
<proteinExistence type="predicted"/>
<keyword evidence="1" id="KW-0472">Membrane</keyword>
<organism evidence="2">
    <name type="scientific">Solanum chilense</name>
    <name type="common">Tomato</name>
    <name type="synonym">Lycopersicon chilense</name>
    <dbReference type="NCBI Taxonomy" id="4083"/>
    <lineage>
        <taxon>Eukaryota</taxon>
        <taxon>Viridiplantae</taxon>
        <taxon>Streptophyta</taxon>
        <taxon>Embryophyta</taxon>
        <taxon>Tracheophyta</taxon>
        <taxon>Spermatophyta</taxon>
        <taxon>Magnoliopsida</taxon>
        <taxon>eudicotyledons</taxon>
        <taxon>Gunneridae</taxon>
        <taxon>Pentapetalae</taxon>
        <taxon>asterids</taxon>
        <taxon>lamiids</taxon>
        <taxon>Solanales</taxon>
        <taxon>Solanaceae</taxon>
        <taxon>Solanoideae</taxon>
        <taxon>Solaneae</taxon>
        <taxon>Solanum</taxon>
        <taxon>Solanum subgen. Lycopersicon</taxon>
    </lineage>
</organism>
<evidence type="ECO:0000313" key="2">
    <source>
        <dbReference type="EMBL" id="TMW97386.1"/>
    </source>
</evidence>
<gene>
    <name evidence="2" type="ORF">EJD97_005651</name>
</gene>
<name>A0A6N2BQM4_SOLCI</name>
<dbReference type="EMBL" id="RXGB01001828">
    <property type="protein sequence ID" value="TMW97386.1"/>
    <property type="molecule type" value="Genomic_DNA"/>
</dbReference>
<keyword evidence="1" id="KW-0812">Transmembrane</keyword>
<feature type="transmembrane region" description="Helical" evidence="1">
    <location>
        <begin position="46"/>
        <end position="64"/>
    </location>
</feature>
<evidence type="ECO:0000256" key="1">
    <source>
        <dbReference type="SAM" id="Phobius"/>
    </source>
</evidence>
<reference evidence="2" key="1">
    <citation type="submission" date="2019-05" db="EMBL/GenBank/DDBJ databases">
        <title>The de novo reference genome and transcriptome assemblies of the wild tomato species Solanum chilense.</title>
        <authorList>
            <person name="Stam R."/>
            <person name="Nosenko T."/>
            <person name="Hoerger A.C."/>
            <person name="Stephan W."/>
            <person name="Seidel M.A."/>
            <person name="Kuhn J.M.M."/>
            <person name="Haberer G."/>
            <person name="Tellier A."/>
        </authorList>
    </citation>
    <scope>NUCLEOTIDE SEQUENCE</scope>
    <source>
        <tissue evidence="2">Mature leaves</tissue>
    </source>
</reference>